<dbReference type="Pfam" id="PF22725">
    <property type="entry name" value="GFO_IDH_MocA_C3"/>
    <property type="match status" value="1"/>
</dbReference>
<dbReference type="Gene3D" id="3.30.360.10">
    <property type="entry name" value="Dihydrodipicolinate Reductase, domain 2"/>
    <property type="match status" value="1"/>
</dbReference>
<dbReference type="Gene3D" id="3.40.50.720">
    <property type="entry name" value="NAD(P)-binding Rossmann-like Domain"/>
    <property type="match status" value="1"/>
</dbReference>
<dbReference type="SUPFAM" id="SSF51735">
    <property type="entry name" value="NAD(P)-binding Rossmann-fold domains"/>
    <property type="match status" value="1"/>
</dbReference>
<sequence length="425" mass="46845">MPNEKEQPNVLMVGTGEYTTGFVGGAQSTSDKKIGVVALVLFDLRRRNLVGDLSMVGTNGDKHAQIKQHFEQNIAGKYRDMDVSYNAFPPAGHKDAEAYKSAIDALSPGDAITIFTPDSTHFDIAKYAITAKKLHVLVTKPATQRLEHHQELASLAKEHGVLCMVEHHKRWDPVYADAKDKCSGLGDLQFFSAYMSQPKTQLKTFESWAGVDSDISYYLNSHHVDILLWFTKARALPVRVTASASRGVATDAGCADGTEDTITLLVDFGNLDARDGLRADSRGTAVFTASWAAPKGAGVHSEQNFHYIGQRGEIRVDQAHRGYSVLPEDAGTGTQYVNPFYMKYSPDAEGHFDGQNGYGYRSIADFCRACTSINEGRRASEYDHIMPTIHDTVLTTAILDAGRRSLDERRPVELHRDDSGVWSLQ</sequence>
<comment type="similarity">
    <text evidence="1">Belongs to the Gfo/Idh/MocA family.</text>
</comment>
<dbReference type="PANTHER" id="PTHR42840:SF6">
    <property type="entry name" value="BINDING ROSSMANN FOLD OXIDOREDUCTASE, PUTATIVE (AFU_ORTHOLOGUE AFUA_3G11930)-RELATED"/>
    <property type="match status" value="1"/>
</dbReference>
<feature type="domain" description="GFO/IDH/MocA-like oxidoreductase" evidence="3">
    <location>
        <begin position="185"/>
        <end position="315"/>
    </location>
</feature>
<dbReference type="InterPro" id="IPR000683">
    <property type="entry name" value="Gfo/Idh/MocA-like_OxRdtase_N"/>
</dbReference>
<dbReference type="GO" id="GO:0005737">
    <property type="term" value="C:cytoplasm"/>
    <property type="evidence" value="ECO:0007669"/>
    <property type="project" value="TreeGrafter"/>
</dbReference>
<dbReference type="STRING" id="401625.A0A0P1BQ76"/>
<reference evidence="4 5" key="1">
    <citation type="submission" date="2014-09" db="EMBL/GenBank/DDBJ databases">
        <authorList>
            <person name="Magalhaes I.L.F."/>
            <person name="Oliveira U."/>
            <person name="Santos F.R."/>
            <person name="Vidigal T.H.D.A."/>
            <person name="Brescovit A.D."/>
            <person name="Santos A.J."/>
        </authorList>
    </citation>
    <scope>NUCLEOTIDE SEQUENCE [LARGE SCALE GENOMIC DNA]</scope>
</reference>
<dbReference type="GO" id="GO:0006740">
    <property type="term" value="P:NADPH regeneration"/>
    <property type="evidence" value="ECO:0007669"/>
    <property type="project" value="TreeGrafter"/>
</dbReference>
<dbReference type="EMBL" id="CCYA01000265">
    <property type="protein sequence ID" value="CEH17876.1"/>
    <property type="molecule type" value="Genomic_DNA"/>
</dbReference>
<evidence type="ECO:0000256" key="1">
    <source>
        <dbReference type="ARBA" id="ARBA00010928"/>
    </source>
</evidence>
<evidence type="ECO:0000313" key="4">
    <source>
        <dbReference type="EMBL" id="CEH17876.1"/>
    </source>
</evidence>
<dbReference type="InterPro" id="IPR055170">
    <property type="entry name" value="GFO_IDH_MocA-like_dom"/>
</dbReference>
<accession>A0A0P1BQ76</accession>
<dbReference type="GO" id="GO:0016491">
    <property type="term" value="F:oxidoreductase activity"/>
    <property type="evidence" value="ECO:0007669"/>
    <property type="project" value="TreeGrafter"/>
</dbReference>
<proteinExistence type="inferred from homology"/>
<evidence type="ECO:0000313" key="5">
    <source>
        <dbReference type="Proteomes" id="UP000054845"/>
    </source>
</evidence>
<evidence type="ECO:0000259" key="3">
    <source>
        <dbReference type="Pfam" id="PF22725"/>
    </source>
</evidence>
<dbReference type="OrthoDB" id="2127032at2759"/>
<dbReference type="SUPFAM" id="SSF55347">
    <property type="entry name" value="Glyceraldehyde-3-phosphate dehydrogenase-like, C-terminal domain"/>
    <property type="match status" value="1"/>
</dbReference>
<dbReference type="PANTHER" id="PTHR42840">
    <property type="entry name" value="NAD(P)-BINDING ROSSMANN-FOLD SUPERFAMILY PROTEIN-RELATED"/>
    <property type="match status" value="1"/>
</dbReference>
<dbReference type="InterPro" id="IPR036291">
    <property type="entry name" value="NAD(P)-bd_dom_sf"/>
</dbReference>
<name>A0A0P1BQ76_9BASI</name>
<dbReference type="AlphaFoldDB" id="A0A0P1BQ76"/>
<dbReference type="GO" id="GO:0000166">
    <property type="term" value="F:nucleotide binding"/>
    <property type="evidence" value="ECO:0007669"/>
    <property type="project" value="InterPro"/>
</dbReference>
<keyword evidence="5" id="KW-1185">Reference proteome</keyword>
<protein>
    <submittedName>
        <fullName evidence="4">Uncharacterized protein</fullName>
    </submittedName>
</protein>
<dbReference type="Proteomes" id="UP000054845">
    <property type="component" value="Unassembled WGS sequence"/>
</dbReference>
<evidence type="ECO:0000259" key="2">
    <source>
        <dbReference type="Pfam" id="PF01408"/>
    </source>
</evidence>
<organism evidence="4 5">
    <name type="scientific">Ceraceosorus bombacis</name>
    <dbReference type="NCBI Taxonomy" id="401625"/>
    <lineage>
        <taxon>Eukaryota</taxon>
        <taxon>Fungi</taxon>
        <taxon>Dikarya</taxon>
        <taxon>Basidiomycota</taxon>
        <taxon>Ustilaginomycotina</taxon>
        <taxon>Exobasidiomycetes</taxon>
        <taxon>Ceraceosorales</taxon>
        <taxon>Ceraceosoraceae</taxon>
        <taxon>Ceraceosorus</taxon>
    </lineage>
</organism>
<dbReference type="Pfam" id="PF01408">
    <property type="entry name" value="GFO_IDH_MocA"/>
    <property type="match status" value="1"/>
</dbReference>
<feature type="domain" description="Gfo/Idh/MocA-like oxidoreductase N-terminal" evidence="2">
    <location>
        <begin position="60"/>
        <end position="167"/>
    </location>
</feature>